<evidence type="ECO:0000313" key="2">
    <source>
        <dbReference type="EMBL" id="RFU36355.1"/>
    </source>
</evidence>
<comment type="caution">
    <text evidence="2">The sequence shown here is derived from an EMBL/GenBank/DDBJ whole genome shotgun (WGS) entry which is preliminary data.</text>
</comment>
<organism evidence="2 3">
    <name type="scientific">Actinomadura logoneensis</name>
    <dbReference type="NCBI Taxonomy" id="2293572"/>
    <lineage>
        <taxon>Bacteria</taxon>
        <taxon>Bacillati</taxon>
        <taxon>Actinomycetota</taxon>
        <taxon>Actinomycetes</taxon>
        <taxon>Streptosporangiales</taxon>
        <taxon>Thermomonosporaceae</taxon>
        <taxon>Actinomadura</taxon>
    </lineage>
</organism>
<dbReference type="AlphaFoldDB" id="A0A372J8N0"/>
<proteinExistence type="predicted"/>
<reference evidence="2 3" key="1">
    <citation type="submission" date="2018-08" db="EMBL/GenBank/DDBJ databases">
        <title>Actinomadura jelena sp. nov., a novel Actinomycete isolated from soil in Chad.</title>
        <authorList>
            <person name="Shi L."/>
        </authorList>
    </citation>
    <scope>NUCLEOTIDE SEQUENCE [LARGE SCALE GENOMIC DNA]</scope>
    <source>
        <strain evidence="2 3">NEAU-G17</strain>
    </source>
</reference>
<accession>A0A372J8N0</accession>
<gene>
    <name evidence="2" type="ORF">DZF91_38615</name>
</gene>
<evidence type="ECO:0000313" key="3">
    <source>
        <dbReference type="Proteomes" id="UP000261811"/>
    </source>
</evidence>
<keyword evidence="3" id="KW-1185">Reference proteome</keyword>
<dbReference type="EMBL" id="QURH01001054">
    <property type="protein sequence ID" value="RFU36355.1"/>
    <property type="molecule type" value="Genomic_DNA"/>
</dbReference>
<name>A0A372J8N0_9ACTN</name>
<feature type="chain" id="PRO_5016819130" evidence="1">
    <location>
        <begin position="22"/>
        <end position="180"/>
    </location>
</feature>
<dbReference type="Proteomes" id="UP000261811">
    <property type="component" value="Unassembled WGS sequence"/>
</dbReference>
<feature type="signal peptide" evidence="1">
    <location>
        <begin position="1"/>
        <end position="21"/>
    </location>
</feature>
<sequence>MGATTLASSALLAASVGAANAATVQSAPAAVGTTATGAAAAPVSKQVPLSPHGYGRLKIGMSERRARATGMLALKTHSRVCDGYDLKGHPTGRNSVSVYVSHKYGVALIQPPKSTRTTRGVHIGSTLAQAKHAYRGLRRDSRGYYSVSAPGNPRALYEFAVSHGKVSSMALALKVQDCFN</sequence>
<evidence type="ECO:0000256" key="1">
    <source>
        <dbReference type="SAM" id="SignalP"/>
    </source>
</evidence>
<keyword evidence="1" id="KW-0732">Signal</keyword>
<protein>
    <submittedName>
        <fullName evidence="2">Uncharacterized protein</fullName>
    </submittedName>
</protein>